<keyword evidence="18" id="KW-1185">Reference proteome</keyword>
<comment type="subunit">
    <text evidence="3 15">Homodimer.</text>
</comment>
<evidence type="ECO:0000256" key="11">
    <source>
        <dbReference type="ARBA" id="ARBA00023154"/>
    </source>
</evidence>
<protein>
    <recommendedName>
        <fullName evidence="5 15">Succinyl-diaminopimelate desuccinylase</fullName>
        <shortName evidence="15">SDAP desuccinylase</shortName>
        <ecNumber evidence="4 15">3.5.1.18</ecNumber>
    </recommendedName>
    <alternativeName>
        <fullName evidence="13 15">N-succinyl-LL-2,6-diaminoheptanedioate amidohydrolase</fullName>
    </alternativeName>
</protein>
<evidence type="ECO:0000256" key="14">
    <source>
        <dbReference type="ARBA" id="ARBA00051301"/>
    </source>
</evidence>
<dbReference type="OrthoDB" id="9809784at2"/>
<feature type="active site" evidence="15">
    <location>
        <position position="73"/>
    </location>
</feature>
<dbReference type="InterPro" id="IPR036264">
    <property type="entry name" value="Bact_exopeptidase_dim_dom"/>
</dbReference>
<dbReference type="GO" id="GO:0006526">
    <property type="term" value="P:L-arginine biosynthetic process"/>
    <property type="evidence" value="ECO:0007669"/>
    <property type="project" value="TreeGrafter"/>
</dbReference>
<dbReference type="InterPro" id="IPR050072">
    <property type="entry name" value="Peptidase_M20A"/>
</dbReference>
<dbReference type="GO" id="GO:0019877">
    <property type="term" value="P:diaminopimelate biosynthetic process"/>
    <property type="evidence" value="ECO:0007669"/>
    <property type="project" value="UniProtKB-UniRule"/>
</dbReference>
<evidence type="ECO:0000313" key="17">
    <source>
        <dbReference type="EMBL" id="ANP45157.1"/>
    </source>
</evidence>
<keyword evidence="6 15" id="KW-0028">Amino-acid biosynthesis</keyword>
<feature type="binding site" evidence="15">
    <location>
        <position position="71"/>
    </location>
    <ligand>
        <name>Zn(2+)</name>
        <dbReference type="ChEBI" id="CHEBI:29105"/>
        <label>1</label>
    </ligand>
</feature>
<comment type="cofactor">
    <cofactor evidence="15">
        <name>Zn(2+)</name>
        <dbReference type="ChEBI" id="CHEBI:29105"/>
    </cofactor>
    <cofactor evidence="15">
        <name>Co(2+)</name>
        <dbReference type="ChEBI" id="CHEBI:48828"/>
    </cofactor>
    <text evidence="15">Binds 2 Zn(2+) or Co(2+) ions per subunit.</text>
</comment>
<feature type="domain" description="Peptidase M20 dimerisation" evidence="16">
    <location>
        <begin position="177"/>
        <end position="282"/>
    </location>
</feature>
<dbReference type="SUPFAM" id="SSF55031">
    <property type="entry name" value="Bacterial exopeptidase dimerisation domain"/>
    <property type="match status" value="1"/>
</dbReference>
<comment type="similarity">
    <text evidence="2 15">Belongs to the peptidase M20A family. DapE subfamily.</text>
</comment>
<evidence type="ECO:0000256" key="15">
    <source>
        <dbReference type="HAMAP-Rule" id="MF_01690"/>
    </source>
</evidence>
<feature type="binding site" evidence="15">
    <location>
        <position position="136"/>
    </location>
    <ligand>
        <name>Zn(2+)</name>
        <dbReference type="ChEBI" id="CHEBI:29105"/>
        <label>2</label>
    </ligand>
</feature>
<dbReference type="GO" id="GO:0008270">
    <property type="term" value="F:zinc ion binding"/>
    <property type="evidence" value="ECO:0007669"/>
    <property type="project" value="UniProtKB-UniRule"/>
</dbReference>
<name>A0A1B1AF29_9PROT</name>
<organism evidence="17 18">
    <name type="scientific">Candidatus Viadribacter manganicus</name>
    <dbReference type="NCBI Taxonomy" id="1759059"/>
    <lineage>
        <taxon>Bacteria</taxon>
        <taxon>Pseudomonadati</taxon>
        <taxon>Pseudomonadota</taxon>
        <taxon>Alphaproteobacteria</taxon>
        <taxon>Hyphomonadales</taxon>
        <taxon>Hyphomonadaceae</taxon>
        <taxon>Candidatus Viadribacter</taxon>
    </lineage>
</organism>
<evidence type="ECO:0000256" key="9">
    <source>
        <dbReference type="ARBA" id="ARBA00022833"/>
    </source>
</evidence>
<reference evidence="17 18" key="1">
    <citation type="submission" date="2015-11" db="EMBL/GenBank/DDBJ databases">
        <title>Whole-Genome Sequence of Candidatus Oderbacter manganicum from the National Park Lower Oder Valley, Germany.</title>
        <authorList>
            <person name="Braun B."/>
            <person name="Liere K."/>
            <person name="Szewzyk U."/>
        </authorList>
    </citation>
    <scope>NUCLEOTIDE SEQUENCE [LARGE SCALE GENOMIC DNA]</scope>
    <source>
        <strain evidence="17 18">OTSz_A_272</strain>
    </source>
</reference>
<keyword evidence="9 15" id="KW-0862">Zinc</keyword>
<evidence type="ECO:0000256" key="6">
    <source>
        <dbReference type="ARBA" id="ARBA00022605"/>
    </source>
</evidence>
<dbReference type="AlphaFoldDB" id="A0A1B1AF29"/>
<dbReference type="HAMAP" id="MF_01690">
    <property type="entry name" value="DapE"/>
    <property type="match status" value="1"/>
</dbReference>
<dbReference type="Pfam" id="PF01546">
    <property type="entry name" value="Peptidase_M20"/>
    <property type="match status" value="1"/>
</dbReference>
<dbReference type="UniPathway" id="UPA00034">
    <property type="reaction ID" value="UER00021"/>
</dbReference>
<dbReference type="Pfam" id="PF07687">
    <property type="entry name" value="M20_dimer"/>
    <property type="match status" value="1"/>
</dbReference>
<feature type="binding site" evidence="15">
    <location>
        <position position="353"/>
    </location>
    <ligand>
        <name>Zn(2+)</name>
        <dbReference type="ChEBI" id="CHEBI:29105"/>
        <label>2</label>
    </ligand>
</feature>
<dbReference type="KEGG" id="cbot:ATE48_04115"/>
<evidence type="ECO:0000256" key="8">
    <source>
        <dbReference type="ARBA" id="ARBA00022801"/>
    </source>
</evidence>
<dbReference type="InterPro" id="IPR005941">
    <property type="entry name" value="DapE_proteobac"/>
</dbReference>
<comment type="catalytic activity">
    <reaction evidence="14 15">
        <text>N-succinyl-(2S,6S)-2,6-diaminopimelate + H2O = (2S,6S)-2,6-diaminopimelate + succinate</text>
        <dbReference type="Rhea" id="RHEA:22608"/>
        <dbReference type="ChEBI" id="CHEBI:15377"/>
        <dbReference type="ChEBI" id="CHEBI:30031"/>
        <dbReference type="ChEBI" id="CHEBI:57609"/>
        <dbReference type="ChEBI" id="CHEBI:58087"/>
        <dbReference type="EC" id="3.5.1.18"/>
    </reaction>
</comment>
<comment type="function">
    <text evidence="15">Catalyzes the hydrolysis of N-succinyl-L,L-diaminopimelic acid (SDAP), forming succinate and LL-2,6-diaminopimelate (DAP), an intermediate involved in the bacterial biosynthesis of lysine and meso-diaminopimelic acid, an essential component of bacterial cell walls.</text>
</comment>
<dbReference type="NCBIfam" id="NF009557">
    <property type="entry name" value="PRK13009.1"/>
    <property type="match status" value="1"/>
</dbReference>
<dbReference type="EMBL" id="CP013244">
    <property type="protein sequence ID" value="ANP45157.1"/>
    <property type="molecule type" value="Genomic_DNA"/>
</dbReference>
<keyword evidence="10 15" id="KW-0220">Diaminopimelate biosynthesis</keyword>
<evidence type="ECO:0000256" key="1">
    <source>
        <dbReference type="ARBA" id="ARBA00005130"/>
    </source>
</evidence>
<evidence type="ECO:0000259" key="16">
    <source>
        <dbReference type="Pfam" id="PF07687"/>
    </source>
</evidence>
<dbReference type="GO" id="GO:0009014">
    <property type="term" value="F:succinyl-diaminopimelate desuccinylase activity"/>
    <property type="evidence" value="ECO:0007669"/>
    <property type="project" value="UniProtKB-UniRule"/>
</dbReference>
<dbReference type="GO" id="GO:0009089">
    <property type="term" value="P:lysine biosynthetic process via diaminopimelate"/>
    <property type="evidence" value="ECO:0007669"/>
    <property type="project" value="UniProtKB-UniRule"/>
</dbReference>
<dbReference type="Proteomes" id="UP000092498">
    <property type="component" value="Chromosome"/>
</dbReference>
<keyword evidence="11 15" id="KW-0457">Lysine biosynthesis</keyword>
<dbReference type="Gene3D" id="3.40.630.10">
    <property type="entry name" value="Zn peptidases"/>
    <property type="match status" value="2"/>
</dbReference>
<proteinExistence type="inferred from homology"/>
<gene>
    <name evidence="15" type="primary">dapE</name>
    <name evidence="17" type="ORF">ATE48_04115</name>
</gene>
<dbReference type="RefSeq" id="WP_066768079.1">
    <property type="nucleotide sequence ID" value="NZ_CP013244.1"/>
</dbReference>
<feature type="binding site" evidence="15">
    <location>
        <position position="164"/>
    </location>
    <ligand>
        <name>Zn(2+)</name>
        <dbReference type="ChEBI" id="CHEBI:29105"/>
        <label>1</label>
    </ligand>
</feature>
<evidence type="ECO:0000256" key="12">
    <source>
        <dbReference type="ARBA" id="ARBA00023285"/>
    </source>
</evidence>
<evidence type="ECO:0000256" key="5">
    <source>
        <dbReference type="ARBA" id="ARBA00022391"/>
    </source>
</evidence>
<comment type="pathway">
    <text evidence="1 15">Amino-acid biosynthesis; L-lysine biosynthesis via DAP pathway; LL-2,6-diaminopimelate from (S)-tetrahydrodipicolinate (succinylase route): step 3/3.</text>
</comment>
<keyword evidence="12 15" id="KW-0170">Cobalt</keyword>
<keyword evidence="7 15" id="KW-0479">Metal-binding</keyword>
<feature type="active site" description="Proton acceptor" evidence="15">
    <location>
        <position position="135"/>
    </location>
</feature>
<dbReference type="FunCoup" id="A0A1B1AF29">
    <property type="interactions" value="418"/>
</dbReference>
<accession>A0A1B1AF29</accession>
<evidence type="ECO:0000313" key="18">
    <source>
        <dbReference type="Proteomes" id="UP000092498"/>
    </source>
</evidence>
<dbReference type="SUPFAM" id="SSF53187">
    <property type="entry name" value="Zn-dependent exopeptidases"/>
    <property type="match status" value="1"/>
</dbReference>
<keyword evidence="8 15" id="KW-0378">Hydrolase</keyword>
<evidence type="ECO:0000256" key="4">
    <source>
        <dbReference type="ARBA" id="ARBA00011921"/>
    </source>
</evidence>
<evidence type="ECO:0000256" key="10">
    <source>
        <dbReference type="ARBA" id="ARBA00022915"/>
    </source>
</evidence>
<dbReference type="STRING" id="1759059.ATE48_04115"/>
<sequence length="380" mass="41025">MDTRTLTDPVILAQALMRRPSVTPDEAGVMDLAQQTLEALGFRVKRYKFGLVDNLYARIGDAAPNFCFAGHLDVVPPGEGWASDPFAADIRDGLLFGRGATDMKTAIAAMISATENFLRAGAPKGSISFLLTCDEEGPAVDGTKRVLEALAADGEKIDHCLVGEPTSEDRVGDVIKNGRRGSLNVVLTMDGKQGHVAYPHRARNPVTPLIETLAALKARKLDDGAPGFDPSNLEVTSVDVGNPAHNVIPQRAMAKLNIRFNTNHTAETLLAWIDETANTAAERAGAKYSRTISSQSLAFYTDPGPFTDLLRASVKEAFGVDAALTTTGGTSDARFFRLYCQVAELGLRNETAHMVDEHCAVEEVRKLAQCYEAVLKRYFA</sequence>
<dbReference type="InterPro" id="IPR011650">
    <property type="entry name" value="Peptidase_M20_dimer"/>
</dbReference>
<evidence type="ECO:0000256" key="3">
    <source>
        <dbReference type="ARBA" id="ARBA00011738"/>
    </source>
</evidence>
<dbReference type="EC" id="3.5.1.18" evidence="4 15"/>
<dbReference type="GO" id="GO:0008777">
    <property type="term" value="F:acetylornithine deacetylase activity"/>
    <property type="evidence" value="ECO:0007669"/>
    <property type="project" value="TreeGrafter"/>
</dbReference>
<dbReference type="GO" id="GO:0050897">
    <property type="term" value="F:cobalt ion binding"/>
    <property type="evidence" value="ECO:0007669"/>
    <property type="project" value="UniProtKB-UniRule"/>
</dbReference>
<feature type="binding site" evidence="15">
    <location>
        <position position="102"/>
    </location>
    <ligand>
        <name>Zn(2+)</name>
        <dbReference type="ChEBI" id="CHEBI:29105"/>
        <label>1</label>
    </ligand>
</feature>
<dbReference type="CDD" id="cd03891">
    <property type="entry name" value="M20_DapE_proteobac"/>
    <property type="match status" value="1"/>
</dbReference>
<feature type="binding site" evidence="15">
    <location>
        <position position="102"/>
    </location>
    <ligand>
        <name>Zn(2+)</name>
        <dbReference type="ChEBI" id="CHEBI:29105"/>
        <label>2</label>
    </ligand>
</feature>
<dbReference type="PANTHER" id="PTHR43808:SF31">
    <property type="entry name" value="N-ACETYL-L-CITRULLINE DEACETYLASE"/>
    <property type="match status" value="1"/>
</dbReference>
<dbReference type="InterPro" id="IPR002933">
    <property type="entry name" value="Peptidase_M20"/>
</dbReference>
<evidence type="ECO:0000256" key="7">
    <source>
        <dbReference type="ARBA" id="ARBA00022723"/>
    </source>
</evidence>
<dbReference type="InParanoid" id="A0A1B1AF29"/>
<evidence type="ECO:0000256" key="13">
    <source>
        <dbReference type="ARBA" id="ARBA00031891"/>
    </source>
</evidence>
<dbReference type="NCBIfam" id="TIGR01246">
    <property type="entry name" value="dapE_proteo"/>
    <property type="match status" value="1"/>
</dbReference>
<evidence type="ECO:0000256" key="2">
    <source>
        <dbReference type="ARBA" id="ARBA00006746"/>
    </source>
</evidence>
<dbReference type="PANTHER" id="PTHR43808">
    <property type="entry name" value="ACETYLORNITHINE DEACETYLASE"/>
    <property type="match status" value="1"/>
</dbReference>